<dbReference type="Pfam" id="PF00001">
    <property type="entry name" value="7tm_1"/>
    <property type="match status" value="1"/>
</dbReference>
<feature type="transmembrane region" description="Helical" evidence="6">
    <location>
        <begin position="320"/>
        <end position="343"/>
    </location>
</feature>
<protein>
    <submittedName>
        <fullName evidence="8">GPRNNA1</fullName>
    </submittedName>
</protein>
<dbReference type="Gene3D" id="1.20.1070.10">
    <property type="entry name" value="Rhodopsin 7-helix transmembrane proteins"/>
    <property type="match status" value="1"/>
</dbReference>
<dbReference type="AlphaFoldDB" id="A0A7J7KL99"/>
<reference evidence="8" key="1">
    <citation type="submission" date="2020-06" db="EMBL/GenBank/DDBJ databases">
        <title>Draft genome of Bugula neritina, a colonial animal packing powerful symbionts and potential medicines.</title>
        <authorList>
            <person name="Rayko M."/>
        </authorList>
    </citation>
    <scope>NUCLEOTIDE SEQUENCE [LARGE SCALE GENOMIC DNA]</scope>
    <source>
        <strain evidence="8">Kwan_BN1</strain>
    </source>
</reference>
<keyword evidence="3 6" id="KW-1133">Transmembrane helix</keyword>
<proteinExistence type="predicted"/>
<dbReference type="PANTHER" id="PTHR46641">
    <property type="entry name" value="FMRFAMIDE RECEPTOR-RELATED"/>
    <property type="match status" value="1"/>
</dbReference>
<evidence type="ECO:0000256" key="2">
    <source>
        <dbReference type="ARBA" id="ARBA00022692"/>
    </source>
</evidence>
<keyword evidence="2 6" id="KW-0812">Transmembrane</keyword>
<dbReference type="CDD" id="cd14978">
    <property type="entry name" value="7tmA_FMRFamide_R-like"/>
    <property type="match status" value="1"/>
</dbReference>
<accession>A0A7J7KL99</accession>
<evidence type="ECO:0000259" key="7">
    <source>
        <dbReference type="PROSITE" id="PS50262"/>
    </source>
</evidence>
<evidence type="ECO:0000313" key="8">
    <source>
        <dbReference type="EMBL" id="KAF6038518.1"/>
    </source>
</evidence>
<evidence type="ECO:0000256" key="4">
    <source>
        <dbReference type="ARBA" id="ARBA00023136"/>
    </source>
</evidence>
<comment type="caution">
    <text evidence="8">The sequence shown here is derived from an EMBL/GenBank/DDBJ whole genome shotgun (WGS) entry which is preliminary data.</text>
</comment>
<organism evidence="8 9">
    <name type="scientific">Bugula neritina</name>
    <name type="common">Brown bryozoan</name>
    <name type="synonym">Sertularia neritina</name>
    <dbReference type="NCBI Taxonomy" id="10212"/>
    <lineage>
        <taxon>Eukaryota</taxon>
        <taxon>Metazoa</taxon>
        <taxon>Spiralia</taxon>
        <taxon>Lophotrochozoa</taxon>
        <taxon>Bryozoa</taxon>
        <taxon>Gymnolaemata</taxon>
        <taxon>Cheilostomatida</taxon>
        <taxon>Flustrina</taxon>
        <taxon>Buguloidea</taxon>
        <taxon>Bugulidae</taxon>
        <taxon>Bugula</taxon>
    </lineage>
</organism>
<dbReference type="InterPro" id="IPR000276">
    <property type="entry name" value="GPCR_Rhodpsn"/>
</dbReference>
<feature type="domain" description="G-protein coupled receptors family 1 profile" evidence="7">
    <location>
        <begin position="96"/>
        <end position="382"/>
    </location>
</feature>
<keyword evidence="9" id="KW-1185">Reference proteome</keyword>
<feature type="transmembrane region" description="Helical" evidence="6">
    <location>
        <begin position="168"/>
        <end position="189"/>
    </location>
</feature>
<dbReference type="OrthoDB" id="10011262at2759"/>
<dbReference type="GO" id="GO:0004930">
    <property type="term" value="F:G protein-coupled receptor activity"/>
    <property type="evidence" value="ECO:0007669"/>
    <property type="project" value="InterPro"/>
</dbReference>
<feature type="transmembrane region" description="Helical" evidence="6">
    <location>
        <begin position="122"/>
        <end position="148"/>
    </location>
</feature>
<evidence type="ECO:0000313" key="9">
    <source>
        <dbReference type="Proteomes" id="UP000593567"/>
    </source>
</evidence>
<keyword evidence="4 6" id="KW-0472">Membrane</keyword>
<name>A0A7J7KL99_BUGNE</name>
<evidence type="ECO:0000256" key="1">
    <source>
        <dbReference type="ARBA" id="ARBA00004370"/>
    </source>
</evidence>
<dbReference type="PANTHER" id="PTHR46641:SF2">
    <property type="entry name" value="FMRFAMIDE RECEPTOR"/>
    <property type="match status" value="1"/>
</dbReference>
<dbReference type="PRINTS" id="PR00237">
    <property type="entry name" value="GPCRRHODOPSN"/>
</dbReference>
<dbReference type="Proteomes" id="UP000593567">
    <property type="component" value="Unassembled WGS sequence"/>
</dbReference>
<sequence>MEHIIYEMCLNWRQETALGGEGVITPTNSSYFSFNESVSVNDSFSNLTEYDFREELCSENFAGITELLNEDSPITKLKYQLNGIFGLNICIFGLIGNLLSISVLKEKSFSSSSSKGISSSTVLYLIALAVADSCLLSFASFICLNIILKEALPSSTEVHNYINYPSTFVTYMLDMFQTCSTWLTVAFTVDRYIMICFPFGGGKYCTRHKALVVITCLYIASAIYNTPSLFEFKCVPQQRVRENGEKYLFVKRTLTDFGKSREYLEVYHFGMYLVFIVGLPCCTLAVLNLRLIVTVKQSKSTERRLSLGTSTARQRNDTTIMLVAVVVAFFLLQVPAMVSHLIWSQIPSKVVDIDPQYDVLRVLYHVTDLLVILNSAVNVLLYYGFSRNFRRKFIAKFCHQPNKFLSQGFRRKLSCRSGSGDGTVASWYVPKQETARKQSRSGSFLESSNTSSSLKFEQLMAGQLKDQKHKS</sequence>
<feature type="region of interest" description="Disordered" evidence="5">
    <location>
        <begin position="433"/>
        <end position="471"/>
    </location>
</feature>
<feature type="compositionally biased region" description="Low complexity" evidence="5">
    <location>
        <begin position="441"/>
        <end position="453"/>
    </location>
</feature>
<feature type="transmembrane region" description="Helical" evidence="6">
    <location>
        <begin position="210"/>
        <end position="230"/>
    </location>
</feature>
<evidence type="ECO:0000256" key="5">
    <source>
        <dbReference type="SAM" id="MobiDB-lite"/>
    </source>
</evidence>
<evidence type="ECO:0000256" key="3">
    <source>
        <dbReference type="ARBA" id="ARBA00022989"/>
    </source>
</evidence>
<feature type="transmembrane region" description="Helical" evidence="6">
    <location>
        <begin position="363"/>
        <end position="385"/>
    </location>
</feature>
<evidence type="ECO:0000256" key="6">
    <source>
        <dbReference type="SAM" id="Phobius"/>
    </source>
</evidence>
<dbReference type="EMBL" id="VXIV02000403">
    <property type="protein sequence ID" value="KAF6038518.1"/>
    <property type="molecule type" value="Genomic_DNA"/>
</dbReference>
<comment type="subcellular location">
    <subcellularLocation>
        <location evidence="1">Membrane</location>
    </subcellularLocation>
</comment>
<dbReference type="GO" id="GO:0016020">
    <property type="term" value="C:membrane"/>
    <property type="evidence" value="ECO:0007669"/>
    <property type="project" value="UniProtKB-SubCell"/>
</dbReference>
<gene>
    <name evidence="8" type="ORF">EB796_003175</name>
</gene>
<dbReference type="PROSITE" id="PS50262">
    <property type="entry name" value="G_PROTEIN_RECEP_F1_2"/>
    <property type="match status" value="1"/>
</dbReference>
<dbReference type="InterPro" id="IPR017452">
    <property type="entry name" value="GPCR_Rhodpsn_7TM"/>
</dbReference>
<dbReference type="SUPFAM" id="SSF81321">
    <property type="entry name" value="Family A G protein-coupled receptor-like"/>
    <property type="match status" value="1"/>
</dbReference>
<feature type="transmembrane region" description="Helical" evidence="6">
    <location>
        <begin position="269"/>
        <end position="293"/>
    </location>
</feature>
<feature type="transmembrane region" description="Helical" evidence="6">
    <location>
        <begin position="79"/>
        <end position="101"/>
    </location>
</feature>
<dbReference type="InterPro" id="IPR052954">
    <property type="entry name" value="GPCR-Ligand_Int"/>
</dbReference>